<reference evidence="2" key="1">
    <citation type="submission" date="2018-09" db="EMBL/GenBank/DDBJ databases">
        <authorList>
            <person name="Ashton P.M."/>
            <person name="Dallman T."/>
            <person name="Nair S."/>
            <person name="De Pinna E."/>
            <person name="Peters T."/>
            <person name="Grant K."/>
        </authorList>
    </citation>
    <scope>NUCLEOTIDE SEQUENCE [LARGE SCALE GENOMIC DNA]</scope>
    <source>
        <strain evidence="2">598938</strain>
    </source>
</reference>
<comment type="caution">
    <text evidence="2">The sequence shown here is derived from an EMBL/GenBank/DDBJ whole genome shotgun (WGS) entry which is preliminary data.</text>
</comment>
<organism evidence="2">
    <name type="scientific">Salmonella enterica I</name>
    <dbReference type="NCBI Taxonomy" id="59201"/>
    <lineage>
        <taxon>Bacteria</taxon>
        <taxon>Pseudomonadati</taxon>
        <taxon>Pseudomonadota</taxon>
        <taxon>Gammaproteobacteria</taxon>
        <taxon>Enterobacterales</taxon>
        <taxon>Enterobacteriaceae</taxon>
        <taxon>Salmonella</taxon>
    </lineage>
</organism>
<feature type="region of interest" description="Disordered" evidence="1">
    <location>
        <begin position="44"/>
        <end position="63"/>
    </location>
</feature>
<dbReference type="EMBL" id="RVVJ01000008">
    <property type="protein sequence ID" value="MML53486.1"/>
    <property type="molecule type" value="Genomic_DNA"/>
</dbReference>
<sequence length="63" mass="7084">MVNNRKAKLLLAKPGQRIRISNRQVVRYAPSGVSNLPTHYYGIDKNPSAAQNRMNNHSVRANP</sequence>
<dbReference type="Proteomes" id="UP000885348">
    <property type="component" value="Unassembled WGS sequence"/>
</dbReference>
<evidence type="ECO:0000313" key="2">
    <source>
        <dbReference type="EMBL" id="MML53486.1"/>
    </source>
</evidence>
<feature type="compositionally biased region" description="Polar residues" evidence="1">
    <location>
        <begin position="48"/>
        <end position="63"/>
    </location>
</feature>
<dbReference type="AlphaFoldDB" id="A0A403QFL7"/>
<accession>A0A403QFL7</accession>
<gene>
    <name evidence="2" type="ORF">D7N80_09200</name>
</gene>
<evidence type="ECO:0000256" key="1">
    <source>
        <dbReference type="SAM" id="MobiDB-lite"/>
    </source>
</evidence>
<proteinExistence type="predicted"/>
<name>A0A403QFL7_SALET</name>
<protein>
    <submittedName>
        <fullName evidence="2">Uncharacterized protein</fullName>
    </submittedName>
</protein>